<dbReference type="PANTHER" id="PTHR35039">
    <property type="entry name" value="3-KETO-L-GULONATE-6-PHOSPHATE DECARBOXYLASE SGBH-RELATED"/>
    <property type="match status" value="1"/>
</dbReference>
<evidence type="ECO:0000256" key="1">
    <source>
        <dbReference type="ARBA" id="ARBA00023239"/>
    </source>
</evidence>
<dbReference type="InterPro" id="IPR001754">
    <property type="entry name" value="OMPdeCOase_dom"/>
</dbReference>
<reference evidence="3" key="1">
    <citation type="journal article" date="2014" name="Int. J. Syst. Evol. Microbiol.">
        <title>Complete genome sequence of Corynebacterium casei LMG S-19264T (=DSM 44701T), isolated from a smear-ripened cheese.</title>
        <authorList>
            <consortium name="US DOE Joint Genome Institute (JGI-PGF)"/>
            <person name="Walter F."/>
            <person name="Albersmeier A."/>
            <person name="Kalinowski J."/>
            <person name="Ruckert C."/>
        </authorList>
    </citation>
    <scope>NUCLEOTIDE SEQUENCE</scope>
    <source>
        <strain evidence="3">JCM 10088</strain>
    </source>
</reference>
<proteinExistence type="predicted"/>
<dbReference type="Pfam" id="PF00215">
    <property type="entry name" value="OMPdecase"/>
    <property type="match status" value="1"/>
</dbReference>
<dbReference type="GO" id="GO:0033982">
    <property type="term" value="F:3-dehydro-L-gulonate-6-phosphate decarboxylase activity"/>
    <property type="evidence" value="ECO:0007669"/>
    <property type="project" value="TreeGrafter"/>
</dbReference>
<gene>
    <name evidence="3" type="ORF">GCM10007981_17930</name>
</gene>
<dbReference type="Proteomes" id="UP000610960">
    <property type="component" value="Unassembled WGS sequence"/>
</dbReference>
<dbReference type="OrthoDB" id="15246at2157"/>
<comment type="caution">
    <text evidence="3">The sequence shown here is derived from an EMBL/GenBank/DDBJ whole genome shotgun (WGS) entry which is preliminary data.</text>
</comment>
<dbReference type="InterPro" id="IPR011060">
    <property type="entry name" value="RibuloseP-bd_barrel"/>
</dbReference>
<dbReference type="SUPFAM" id="SSF51366">
    <property type="entry name" value="Ribulose-phoshate binding barrel"/>
    <property type="match status" value="1"/>
</dbReference>
<organism evidence="3 4">
    <name type="scientific">Thermocladium modestius</name>
    <dbReference type="NCBI Taxonomy" id="62609"/>
    <lineage>
        <taxon>Archaea</taxon>
        <taxon>Thermoproteota</taxon>
        <taxon>Thermoprotei</taxon>
        <taxon>Thermoproteales</taxon>
        <taxon>Thermoproteaceae</taxon>
        <taxon>Thermocladium</taxon>
    </lineage>
</organism>
<protein>
    <submittedName>
        <fullName evidence="3">Orotidine 5'-phosphate decarboxylase</fullName>
    </submittedName>
</protein>
<keyword evidence="4" id="KW-1185">Reference proteome</keyword>
<dbReference type="GO" id="GO:0004590">
    <property type="term" value="F:orotidine-5'-phosphate decarboxylase activity"/>
    <property type="evidence" value="ECO:0007669"/>
    <property type="project" value="InterPro"/>
</dbReference>
<dbReference type="RefSeq" id="WP_188597061.1">
    <property type="nucleotide sequence ID" value="NZ_BMNL01000004.1"/>
</dbReference>
<sequence>MKLQVALDLVDIEVAASMAKSLYTAGAVDVLEAGTPLIKSSGMYSVARLRSCCRNATIFADLKTMDAGAIEVRMAGEAGADMASVLAVAPLETIVDFTKTAASIGIKSVVDFIGVTDVEGRLREILAAGARPDYVGLHVGIDVQKSTGLTAANLIDKAVQIKQKHGIQVTIAGGIDERIAKSLAGRDIDIVVVGGAITGADDPLASASRIRRSLGI</sequence>
<evidence type="ECO:0000313" key="3">
    <source>
        <dbReference type="EMBL" id="GGP22324.1"/>
    </source>
</evidence>
<reference evidence="3" key="2">
    <citation type="submission" date="2020-09" db="EMBL/GenBank/DDBJ databases">
        <authorList>
            <person name="Sun Q."/>
            <person name="Ohkuma M."/>
        </authorList>
    </citation>
    <scope>NUCLEOTIDE SEQUENCE</scope>
    <source>
        <strain evidence="3">JCM 10088</strain>
    </source>
</reference>
<dbReference type="SMART" id="SM00934">
    <property type="entry name" value="OMPdecase"/>
    <property type="match status" value="1"/>
</dbReference>
<feature type="domain" description="Orotidine 5'-phosphate decarboxylase" evidence="2">
    <location>
        <begin position="2"/>
        <end position="210"/>
    </location>
</feature>
<dbReference type="GO" id="GO:0019854">
    <property type="term" value="P:L-ascorbic acid catabolic process"/>
    <property type="evidence" value="ECO:0007669"/>
    <property type="project" value="TreeGrafter"/>
</dbReference>
<dbReference type="GO" id="GO:0006207">
    <property type="term" value="P:'de novo' pyrimidine nucleobase biosynthetic process"/>
    <property type="evidence" value="ECO:0007669"/>
    <property type="project" value="InterPro"/>
</dbReference>
<dbReference type="EMBL" id="BMNL01000004">
    <property type="protein sequence ID" value="GGP22324.1"/>
    <property type="molecule type" value="Genomic_DNA"/>
</dbReference>
<dbReference type="InterPro" id="IPR013785">
    <property type="entry name" value="Aldolase_TIM"/>
</dbReference>
<accession>A0A830H0N9</accession>
<dbReference type="PANTHER" id="PTHR35039:SF3">
    <property type="entry name" value="3-KETO-L-GULONATE-6-PHOSPHATE DECARBOXYLASE SGBH-RELATED"/>
    <property type="match status" value="1"/>
</dbReference>
<dbReference type="AlphaFoldDB" id="A0A830H0N9"/>
<name>A0A830H0N9_9CREN</name>
<evidence type="ECO:0000259" key="2">
    <source>
        <dbReference type="SMART" id="SM00934"/>
    </source>
</evidence>
<dbReference type="Gene3D" id="3.20.20.70">
    <property type="entry name" value="Aldolase class I"/>
    <property type="match status" value="1"/>
</dbReference>
<evidence type="ECO:0000313" key="4">
    <source>
        <dbReference type="Proteomes" id="UP000610960"/>
    </source>
</evidence>
<keyword evidence="1" id="KW-0456">Lyase</keyword>